<evidence type="ECO:0008006" key="3">
    <source>
        <dbReference type="Google" id="ProtNLM"/>
    </source>
</evidence>
<accession>A0ABW6D117</accession>
<sequence>MKTTTNWTRVTEQELRDIQGGGWFDDFKKGFKEGFDWAIGVLKDLTDFFK</sequence>
<proteinExistence type="predicted"/>
<evidence type="ECO:0000313" key="1">
    <source>
        <dbReference type="EMBL" id="MFD3276724.1"/>
    </source>
</evidence>
<organism evidence="1 2">
    <name type="scientific">Aquirufa echingensis</name>
    <dbReference type="NCBI Taxonomy" id="3096516"/>
    <lineage>
        <taxon>Bacteria</taxon>
        <taxon>Pseudomonadati</taxon>
        <taxon>Bacteroidota</taxon>
        <taxon>Cytophagia</taxon>
        <taxon>Cytophagales</taxon>
        <taxon>Flectobacillaceae</taxon>
        <taxon>Aquirufa</taxon>
    </lineage>
</organism>
<protein>
    <recommendedName>
        <fullName evidence="3">Bacteriocin</fullName>
    </recommendedName>
</protein>
<name>A0ABW6D117_9BACT</name>
<dbReference type="RefSeq" id="WP_377977164.1">
    <property type="nucleotide sequence ID" value="NZ_JBBKYA010000005.1"/>
</dbReference>
<reference evidence="1 2" key="1">
    <citation type="submission" date="2024-03" db="EMBL/GenBank/DDBJ databases">
        <title>Aquirufa genome sequencing.</title>
        <authorList>
            <person name="Pitt A."/>
            <person name="Hahn M.W."/>
        </authorList>
    </citation>
    <scope>NUCLEOTIDE SEQUENCE [LARGE SCALE GENOMIC DNA]</scope>
    <source>
        <strain evidence="1 2">PLAD-142S6K</strain>
    </source>
</reference>
<evidence type="ECO:0000313" key="2">
    <source>
        <dbReference type="Proteomes" id="UP001598114"/>
    </source>
</evidence>
<dbReference type="EMBL" id="JBBKYA010000005">
    <property type="protein sequence ID" value="MFD3276724.1"/>
    <property type="molecule type" value="Genomic_DNA"/>
</dbReference>
<dbReference type="Proteomes" id="UP001598114">
    <property type="component" value="Unassembled WGS sequence"/>
</dbReference>
<keyword evidence="2" id="KW-1185">Reference proteome</keyword>
<gene>
    <name evidence="1" type="ORF">SKC38_10845</name>
</gene>
<comment type="caution">
    <text evidence="1">The sequence shown here is derived from an EMBL/GenBank/DDBJ whole genome shotgun (WGS) entry which is preliminary data.</text>
</comment>